<protein>
    <recommendedName>
        <fullName evidence="1">Phage tail collar domain-containing protein</fullName>
    </recommendedName>
</protein>
<dbReference type="InterPro" id="IPR011083">
    <property type="entry name" value="Phage_tail_collar_dom"/>
</dbReference>
<dbReference type="AlphaFoldDB" id="A0A1M7YUI1"/>
<dbReference type="Proteomes" id="UP000184600">
    <property type="component" value="Unassembled WGS sequence"/>
</dbReference>
<feature type="domain" description="Phage tail collar" evidence="1">
    <location>
        <begin position="198"/>
        <end position="218"/>
    </location>
</feature>
<dbReference type="RefSeq" id="WP_073581964.1">
    <property type="nucleotide sequence ID" value="NZ_AP024897.1"/>
</dbReference>
<evidence type="ECO:0000313" key="2">
    <source>
        <dbReference type="EMBL" id="SHO56211.1"/>
    </source>
</evidence>
<proteinExistence type="predicted"/>
<gene>
    <name evidence="2" type="ORF">VQ7734_01980</name>
</gene>
<accession>A0A1M7YUI1</accession>
<organism evidence="2 3">
    <name type="scientific">Vibrio quintilis</name>
    <dbReference type="NCBI Taxonomy" id="1117707"/>
    <lineage>
        <taxon>Bacteria</taxon>
        <taxon>Pseudomonadati</taxon>
        <taxon>Pseudomonadota</taxon>
        <taxon>Gammaproteobacteria</taxon>
        <taxon>Vibrionales</taxon>
        <taxon>Vibrionaceae</taxon>
        <taxon>Vibrio</taxon>
    </lineage>
</organism>
<name>A0A1M7YUI1_9VIBR</name>
<dbReference type="EMBL" id="FRFG01000022">
    <property type="protein sequence ID" value="SHO56211.1"/>
    <property type="molecule type" value="Genomic_DNA"/>
</dbReference>
<keyword evidence="3" id="KW-1185">Reference proteome</keyword>
<evidence type="ECO:0000259" key="1">
    <source>
        <dbReference type="Pfam" id="PF07484"/>
    </source>
</evidence>
<evidence type="ECO:0000313" key="3">
    <source>
        <dbReference type="Proteomes" id="UP000184600"/>
    </source>
</evidence>
<sequence>MTNSKEQVQSYFEPGDTPTSAEFYELIDLATNAEAIDAGTIGNDYLPENIEVTSVTAELNGDGSGITGLNATALTGQITNDNLPDDIEVNSVTATSVTATLSGDGSGITGLNATALTGQITNDNLPDDIEVNSVTATSVTATTLSGDGSGITNLNPENLSGKVPIDQIPTGAVENNSPDEVPTTQSTKSYVDTRLPDGVIMMWSGEVAPEGWALCNGDNGTPDLQGHYIIGASDDFPLNSSEQIDQSDAMKVAGQPLYFALNYIMKVTPQA</sequence>
<dbReference type="Pfam" id="PF07484">
    <property type="entry name" value="Collar"/>
    <property type="match status" value="1"/>
</dbReference>
<dbReference type="SUPFAM" id="SSF88874">
    <property type="entry name" value="Receptor-binding domain of short tail fibre protein gp12"/>
    <property type="match status" value="1"/>
</dbReference>
<dbReference type="STRING" id="1117707.VQ7734_01980"/>
<reference evidence="3" key="1">
    <citation type="submission" date="2016-12" db="EMBL/GenBank/DDBJ databases">
        <authorList>
            <person name="Rodrigo-Torres L."/>
            <person name="Arahal R.D."/>
            <person name="Lucena T."/>
        </authorList>
    </citation>
    <scope>NUCLEOTIDE SEQUENCE [LARGE SCALE GENOMIC DNA]</scope>
</reference>